<evidence type="ECO:0000256" key="15">
    <source>
        <dbReference type="ARBA" id="ARBA00034617"/>
    </source>
</evidence>
<keyword evidence="4" id="KW-0479">Metal-binding</keyword>
<dbReference type="GO" id="GO:0009432">
    <property type="term" value="P:SOS response"/>
    <property type="evidence" value="ECO:0007669"/>
    <property type="project" value="UniProtKB-UniRule"/>
</dbReference>
<evidence type="ECO:0000256" key="12">
    <source>
        <dbReference type="ARBA" id="ARBA00023172"/>
    </source>
</evidence>
<evidence type="ECO:0000256" key="14">
    <source>
        <dbReference type="ARBA" id="ARBA00023235"/>
    </source>
</evidence>
<dbReference type="InterPro" id="IPR011545">
    <property type="entry name" value="DEAD/DEAH_box_helicase_dom"/>
</dbReference>
<keyword evidence="13" id="KW-0234">DNA repair</keyword>
<dbReference type="EC" id="5.6.2.4" evidence="16"/>
<evidence type="ECO:0000259" key="18">
    <source>
        <dbReference type="PROSITE" id="PS50967"/>
    </source>
</evidence>
<evidence type="ECO:0000256" key="7">
    <source>
        <dbReference type="ARBA" id="ARBA00022801"/>
    </source>
</evidence>
<dbReference type="FunFam" id="3.40.50.300:FF:000156">
    <property type="entry name" value="ATP-dependent DNA helicase recQ"/>
    <property type="match status" value="1"/>
</dbReference>
<evidence type="ECO:0000256" key="13">
    <source>
        <dbReference type="ARBA" id="ARBA00023204"/>
    </source>
</evidence>
<dbReference type="InterPro" id="IPR006293">
    <property type="entry name" value="DNA_helicase_ATP-dep_RecQ_bac"/>
</dbReference>
<gene>
    <name evidence="21" type="ORF">DAMNIGENAA_34100</name>
</gene>
<comment type="catalytic activity">
    <reaction evidence="15">
        <text>Couples ATP hydrolysis with the unwinding of duplex DNA by translocating in the 3'-5' direction.</text>
        <dbReference type="EC" id="5.6.2.4"/>
    </reaction>
</comment>
<dbReference type="NCBIfam" id="TIGR00614">
    <property type="entry name" value="recQ_fam"/>
    <property type="match status" value="1"/>
</dbReference>
<sequence>MNMRSHTQISPLAVLRTYFGYDSFRGHQEEIIQHLMTGGDALVLMPTGGGKSICYQIPAVIRNGVGIVISPLIALMQDQVDAVRQLGIRAEFLNSTLSPREARTVELKMVSGEIDLMYVAPERLLTTDFQQLLKKTQLALFAIDEAHCVSQWGHDFRPEYLQLSILSDRFPHIPRIALTATADLATRREIIEKLKLEDARQFISSFDRPNIYYRVELKDNEKAQLLEFIQTEHPGDSGIVYCLSRKRVEATAKWLSEKGLTALPYHAGMEQGLRLMHQRRFLQEERVIMVATIAFGMGIDKPDVRFVAHLDLPKTLESYYQETGRAGRDGERADAWMVYSLADVVALRQILDVSEGNEQFKRIQQQKMQAMLGFCETARCRRQVLLGYFGEDLSKSCGFCDTCNGKMETWDGTVVAQKALSCIYRTGQRFGAAYLTDVLLGKEDERILRYGHDRISTFGVGKELSESEWKSVFRQLVAAGLLSVDIEGKGGFSLAPSSRPVLRGEQRFELRKDPVPAKKRRSSIRELERASVASDTTSGGLWEKLRVLRLKIAREQSIAPFMVFHDSTLKEMVRYLPCTPEEMRKISGVGERKLKFYGDQFLAAIRSYLEGNPLPEEEVRFDSPESDERSRGKYEVSSTSTHLSTKEQKAEVIRLLKEGKLNSGEIAERVGVSPPTVWAYKAHLTMGTYGADGERGINRDADPVLPDTTGTNRSDDPLGCFHEDELSLVRLKELIINRPLKRPDHSITDKRLLELRKKYRRAYEPWSDEEDEWLVSSYGRKQNTAALAEALQRHPGAIMSRIRKLTGK</sequence>
<keyword evidence="6" id="KW-0227">DNA damage</keyword>
<keyword evidence="14" id="KW-0413">Isomerase</keyword>
<keyword evidence="5" id="KW-0547">Nucleotide-binding</keyword>
<keyword evidence="22" id="KW-1185">Reference proteome</keyword>
<dbReference type="CDD" id="cd18794">
    <property type="entry name" value="SF2_C_RecQ"/>
    <property type="match status" value="1"/>
</dbReference>
<dbReference type="GO" id="GO:0005737">
    <property type="term" value="C:cytoplasm"/>
    <property type="evidence" value="ECO:0007669"/>
    <property type="project" value="TreeGrafter"/>
</dbReference>
<dbReference type="PANTHER" id="PTHR13710">
    <property type="entry name" value="DNA HELICASE RECQ FAMILY MEMBER"/>
    <property type="match status" value="1"/>
</dbReference>
<dbReference type="Pfam" id="PF00570">
    <property type="entry name" value="HRDC"/>
    <property type="match status" value="1"/>
</dbReference>
<evidence type="ECO:0000256" key="17">
    <source>
        <dbReference type="SAM" id="MobiDB-lite"/>
    </source>
</evidence>
<dbReference type="GO" id="GO:0005524">
    <property type="term" value="F:ATP binding"/>
    <property type="evidence" value="ECO:0007669"/>
    <property type="project" value="UniProtKB-KW"/>
</dbReference>
<evidence type="ECO:0000256" key="6">
    <source>
        <dbReference type="ARBA" id="ARBA00022763"/>
    </source>
</evidence>
<feature type="domain" description="HRDC" evidence="18">
    <location>
        <begin position="535"/>
        <end position="615"/>
    </location>
</feature>
<dbReference type="NCBIfam" id="TIGR01389">
    <property type="entry name" value="recQ"/>
    <property type="match status" value="1"/>
</dbReference>
<dbReference type="GO" id="GO:0003677">
    <property type="term" value="F:DNA binding"/>
    <property type="evidence" value="ECO:0007669"/>
    <property type="project" value="UniProtKB-KW"/>
</dbReference>
<comment type="cofactor">
    <cofactor evidence="2">
        <name>Zn(2+)</name>
        <dbReference type="ChEBI" id="CHEBI:29105"/>
    </cofactor>
</comment>
<evidence type="ECO:0000256" key="9">
    <source>
        <dbReference type="ARBA" id="ARBA00022833"/>
    </source>
</evidence>
<feature type="compositionally biased region" description="Basic and acidic residues" evidence="17">
    <location>
        <begin position="617"/>
        <end position="634"/>
    </location>
</feature>
<dbReference type="PROSITE" id="PS50967">
    <property type="entry name" value="HRDC"/>
    <property type="match status" value="1"/>
</dbReference>
<evidence type="ECO:0000256" key="2">
    <source>
        <dbReference type="ARBA" id="ARBA00001947"/>
    </source>
</evidence>
<feature type="domain" description="Helicase C-terminal" evidence="20">
    <location>
        <begin position="221"/>
        <end position="369"/>
    </location>
</feature>
<dbReference type="InterPro" id="IPR018982">
    <property type="entry name" value="RQC_domain"/>
</dbReference>
<dbReference type="EMBL" id="BSDR01000001">
    <property type="protein sequence ID" value="GLI35977.1"/>
    <property type="molecule type" value="Genomic_DNA"/>
</dbReference>
<dbReference type="InterPro" id="IPR032284">
    <property type="entry name" value="RecQ_Zn-bd"/>
</dbReference>
<comment type="similarity">
    <text evidence="3">Belongs to the helicase family. RecQ subfamily.</text>
</comment>
<evidence type="ECO:0000256" key="1">
    <source>
        <dbReference type="ARBA" id="ARBA00001946"/>
    </source>
</evidence>
<evidence type="ECO:0000256" key="16">
    <source>
        <dbReference type="NCBIfam" id="TIGR01389"/>
    </source>
</evidence>
<dbReference type="GO" id="GO:0030894">
    <property type="term" value="C:replisome"/>
    <property type="evidence" value="ECO:0007669"/>
    <property type="project" value="TreeGrafter"/>
</dbReference>
<evidence type="ECO:0000256" key="5">
    <source>
        <dbReference type="ARBA" id="ARBA00022741"/>
    </source>
</evidence>
<dbReference type="InterPro" id="IPR044876">
    <property type="entry name" value="HRDC_dom_sf"/>
</dbReference>
<dbReference type="GO" id="GO:0043138">
    <property type="term" value="F:3'-5' DNA helicase activity"/>
    <property type="evidence" value="ECO:0007669"/>
    <property type="project" value="UniProtKB-EC"/>
</dbReference>
<evidence type="ECO:0000313" key="22">
    <source>
        <dbReference type="Proteomes" id="UP001144372"/>
    </source>
</evidence>
<dbReference type="SMART" id="SM00490">
    <property type="entry name" value="HELICc"/>
    <property type="match status" value="1"/>
</dbReference>
<dbReference type="InterPro" id="IPR010997">
    <property type="entry name" value="HRDC-like_sf"/>
</dbReference>
<dbReference type="SMART" id="SM00341">
    <property type="entry name" value="HRDC"/>
    <property type="match status" value="1"/>
</dbReference>
<dbReference type="InterPro" id="IPR014001">
    <property type="entry name" value="Helicase_ATP-bd"/>
</dbReference>
<dbReference type="Pfam" id="PF00271">
    <property type="entry name" value="Helicase_C"/>
    <property type="match status" value="1"/>
</dbReference>
<dbReference type="Gene3D" id="3.40.50.300">
    <property type="entry name" value="P-loop containing nucleotide triphosphate hydrolases"/>
    <property type="match status" value="2"/>
</dbReference>
<dbReference type="CDD" id="cd17920">
    <property type="entry name" value="DEXHc_RecQ"/>
    <property type="match status" value="1"/>
</dbReference>
<feature type="domain" description="Helicase ATP-binding" evidence="19">
    <location>
        <begin position="32"/>
        <end position="200"/>
    </location>
</feature>
<keyword evidence="12" id="KW-0233">DNA recombination</keyword>
<dbReference type="GO" id="GO:0006281">
    <property type="term" value="P:DNA repair"/>
    <property type="evidence" value="ECO:0007669"/>
    <property type="project" value="UniProtKB-KW"/>
</dbReference>
<accession>A0A9W6FW78</accession>
<evidence type="ECO:0000256" key="10">
    <source>
        <dbReference type="ARBA" id="ARBA00022840"/>
    </source>
</evidence>
<evidence type="ECO:0000256" key="11">
    <source>
        <dbReference type="ARBA" id="ARBA00023125"/>
    </source>
</evidence>
<dbReference type="Pfam" id="PF09382">
    <property type="entry name" value="RQC"/>
    <property type="match status" value="1"/>
</dbReference>
<comment type="cofactor">
    <cofactor evidence="1">
        <name>Mg(2+)</name>
        <dbReference type="ChEBI" id="CHEBI:18420"/>
    </cofactor>
</comment>
<dbReference type="AlphaFoldDB" id="A0A9W6FW78"/>
<evidence type="ECO:0000256" key="8">
    <source>
        <dbReference type="ARBA" id="ARBA00022806"/>
    </source>
</evidence>
<dbReference type="InterPro" id="IPR004589">
    <property type="entry name" value="DNA_helicase_ATP-dep_RecQ"/>
</dbReference>
<dbReference type="RefSeq" id="WP_281796112.1">
    <property type="nucleotide sequence ID" value="NZ_BSDR01000001.1"/>
</dbReference>
<evidence type="ECO:0000259" key="20">
    <source>
        <dbReference type="PROSITE" id="PS51194"/>
    </source>
</evidence>
<keyword evidence="9" id="KW-0862">Zinc</keyword>
<keyword evidence="7" id="KW-0378">Hydrolase</keyword>
<dbReference type="Pfam" id="PF16124">
    <property type="entry name" value="RecQ_Zn_bind"/>
    <property type="match status" value="1"/>
</dbReference>
<organism evidence="21 22">
    <name type="scientific">Desulforhabdus amnigena</name>
    <dbReference type="NCBI Taxonomy" id="40218"/>
    <lineage>
        <taxon>Bacteria</taxon>
        <taxon>Pseudomonadati</taxon>
        <taxon>Thermodesulfobacteriota</taxon>
        <taxon>Syntrophobacteria</taxon>
        <taxon>Syntrophobacterales</taxon>
        <taxon>Syntrophobacteraceae</taxon>
        <taxon>Desulforhabdus</taxon>
    </lineage>
</organism>
<comment type="caution">
    <text evidence="21">The sequence shown here is derived from an EMBL/GenBank/DDBJ whole genome shotgun (WGS) entry which is preliminary data.</text>
</comment>
<dbReference type="GO" id="GO:0009378">
    <property type="term" value="F:four-way junction helicase activity"/>
    <property type="evidence" value="ECO:0007669"/>
    <property type="project" value="TreeGrafter"/>
</dbReference>
<dbReference type="Pfam" id="PF00270">
    <property type="entry name" value="DEAD"/>
    <property type="match status" value="1"/>
</dbReference>
<reference evidence="21" key="1">
    <citation type="submission" date="2022-12" db="EMBL/GenBank/DDBJ databases">
        <title>Reference genome sequencing for broad-spectrum identification of bacterial and archaeal isolates by mass spectrometry.</title>
        <authorList>
            <person name="Sekiguchi Y."/>
            <person name="Tourlousse D.M."/>
        </authorList>
    </citation>
    <scope>NUCLEOTIDE SEQUENCE</scope>
    <source>
        <strain evidence="21">ASRB1</strain>
    </source>
</reference>
<evidence type="ECO:0000256" key="4">
    <source>
        <dbReference type="ARBA" id="ARBA00022723"/>
    </source>
</evidence>
<dbReference type="GO" id="GO:0006310">
    <property type="term" value="P:DNA recombination"/>
    <property type="evidence" value="ECO:0007669"/>
    <property type="project" value="UniProtKB-UniRule"/>
</dbReference>
<dbReference type="GO" id="GO:0006260">
    <property type="term" value="P:DNA replication"/>
    <property type="evidence" value="ECO:0007669"/>
    <property type="project" value="InterPro"/>
</dbReference>
<dbReference type="SUPFAM" id="SSF52540">
    <property type="entry name" value="P-loop containing nucleoside triphosphate hydrolases"/>
    <property type="match status" value="2"/>
</dbReference>
<dbReference type="InterPro" id="IPR036388">
    <property type="entry name" value="WH-like_DNA-bd_sf"/>
</dbReference>
<dbReference type="InterPro" id="IPR027417">
    <property type="entry name" value="P-loop_NTPase"/>
</dbReference>
<proteinExistence type="inferred from homology"/>
<dbReference type="FunFam" id="3.40.50.300:FF:000296">
    <property type="entry name" value="ATP-dependent DNA helicase RecQ"/>
    <property type="match status" value="1"/>
</dbReference>
<keyword evidence="10" id="KW-0067">ATP-binding</keyword>
<dbReference type="InterPro" id="IPR002121">
    <property type="entry name" value="HRDC_dom"/>
</dbReference>
<dbReference type="Gene3D" id="1.10.10.10">
    <property type="entry name" value="Winged helix-like DNA-binding domain superfamily/Winged helix DNA-binding domain"/>
    <property type="match status" value="1"/>
</dbReference>
<dbReference type="FunFam" id="1.10.10.10:FF:000175">
    <property type="entry name" value="ATP-dependent DNA helicase RecQ"/>
    <property type="match status" value="1"/>
</dbReference>
<protein>
    <recommendedName>
        <fullName evidence="16">DNA helicase RecQ</fullName>
        <ecNumber evidence="16">5.6.2.4</ecNumber>
    </recommendedName>
</protein>
<dbReference type="PROSITE" id="PS51194">
    <property type="entry name" value="HELICASE_CTER"/>
    <property type="match status" value="1"/>
</dbReference>
<dbReference type="GO" id="GO:0046872">
    <property type="term" value="F:metal ion binding"/>
    <property type="evidence" value="ECO:0007669"/>
    <property type="project" value="UniProtKB-KW"/>
</dbReference>
<dbReference type="SMART" id="SM00956">
    <property type="entry name" value="RQC"/>
    <property type="match status" value="1"/>
</dbReference>
<dbReference type="SMART" id="SM00487">
    <property type="entry name" value="DEXDc"/>
    <property type="match status" value="1"/>
</dbReference>
<feature type="region of interest" description="Disordered" evidence="17">
    <location>
        <begin position="616"/>
        <end position="643"/>
    </location>
</feature>
<dbReference type="SUPFAM" id="SSF47819">
    <property type="entry name" value="HRDC-like"/>
    <property type="match status" value="1"/>
</dbReference>
<evidence type="ECO:0000256" key="3">
    <source>
        <dbReference type="ARBA" id="ARBA00005446"/>
    </source>
</evidence>
<dbReference type="Proteomes" id="UP001144372">
    <property type="component" value="Unassembled WGS sequence"/>
</dbReference>
<evidence type="ECO:0000313" key="21">
    <source>
        <dbReference type="EMBL" id="GLI35977.1"/>
    </source>
</evidence>
<dbReference type="InterPro" id="IPR001650">
    <property type="entry name" value="Helicase_C-like"/>
</dbReference>
<keyword evidence="8" id="KW-0347">Helicase</keyword>
<dbReference type="GO" id="GO:0016787">
    <property type="term" value="F:hydrolase activity"/>
    <property type="evidence" value="ECO:0007669"/>
    <property type="project" value="UniProtKB-KW"/>
</dbReference>
<dbReference type="PROSITE" id="PS51192">
    <property type="entry name" value="HELICASE_ATP_BIND_1"/>
    <property type="match status" value="1"/>
</dbReference>
<name>A0A9W6FW78_9BACT</name>
<keyword evidence="11" id="KW-0238">DNA-binding</keyword>
<evidence type="ECO:0000259" key="19">
    <source>
        <dbReference type="PROSITE" id="PS51192"/>
    </source>
</evidence>
<dbReference type="GO" id="GO:0043590">
    <property type="term" value="C:bacterial nucleoid"/>
    <property type="evidence" value="ECO:0007669"/>
    <property type="project" value="TreeGrafter"/>
</dbReference>
<dbReference type="Gene3D" id="1.10.150.80">
    <property type="entry name" value="HRDC domain"/>
    <property type="match status" value="1"/>
</dbReference>
<dbReference type="PANTHER" id="PTHR13710:SF105">
    <property type="entry name" value="ATP-DEPENDENT DNA HELICASE Q1"/>
    <property type="match status" value="1"/>
</dbReference>